<organism evidence="3 4">
    <name type="scientific">Xiphophorus couchianus</name>
    <name type="common">Monterrey platyfish</name>
    <dbReference type="NCBI Taxonomy" id="32473"/>
    <lineage>
        <taxon>Eukaryota</taxon>
        <taxon>Metazoa</taxon>
        <taxon>Chordata</taxon>
        <taxon>Craniata</taxon>
        <taxon>Vertebrata</taxon>
        <taxon>Euteleostomi</taxon>
        <taxon>Actinopterygii</taxon>
        <taxon>Neopterygii</taxon>
        <taxon>Teleostei</taxon>
        <taxon>Neoteleostei</taxon>
        <taxon>Acanthomorphata</taxon>
        <taxon>Ovalentaria</taxon>
        <taxon>Atherinomorphae</taxon>
        <taxon>Cyprinodontiformes</taxon>
        <taxon>Poeciliidae</taxon>
        <taxon>Poeciliinae</taxon>
        <taxon>Xiphophorus</taxon>
    </lineage>
</organism>
<proteinExistence type="predicted"/>
<dbReference type="PANTHER" id="PTHR24253">
    <property type="entry name" value="TRANSMEMBRANE PROTEASE SERINE"/>
    <property type="match status" value="1"/>
</dbReference>
<dbReference type="PANTHER" id="PTHR24253:SF71">
    <property type="entry name" value="ENTEROPEPTIDASE"/>
    <property type="match status" value="1"/>
</dbReference>
<dbReference type="Ensembl" id="ENSXCOT00000024408.1">
    <property type="protein sequence ID" value="ENSXCOP00000024122.1"/>
    <property type="gene ID" value="ENSXCOG00000018004.1"/>
</dbReference>
<feature type="domain" description="Peptidase S1" evidence="2">
    <location>
        <begin position="31"/>
        <end position="72"/>
    </location>
</feature>
<dbReference type="GO" id="GO:0006508">
    <property type="term" value="P:proteolysis"/>
    <property type="evidence" value="ECO:0007669"/>
    <property type="project" value="InterPro"/>
</dbReference>
<evidence type="ECO:0000313" key="3">
    <source>
        <dbReference type="Ensembl" id="ENSXCOP00000024122.1"/>
    </source>
</evidence>
<dbReference type="PROSITE" id="PS50240">
    <property type="entry name" value="TRYPSIN_DOM"/>
    <property type="match status" value="1"/>
</dbReference>
<evidence type="ECO:0000259" key="2">
    <source>
        <dbReference type="PROSITE" id="PS50240"/>
    </source>
</evidence>
<name>A0A3B5MK02_9TELE</name>
<dbReference type="GeneTree" id="ENSGT01150000289088"/>
<dbReference type="PROSITE" id="PS00134">
    <property type="entry name" value="TRYPSIN_HIS"/>
    <property type="match status" value="1"/>
</dbReference>
<dbReference type="InterPro" id="IPR043504">
    <property type="entry name" value="Peptidase_S1_PA_chymotrypsin"/>
</dbReference>
<dbReference type="InterPro" id="IPR018114">
    <property type="entry name" value="TRYPSIN_HIS"/>
</dbReference>
<keyword evidence="1" id="KW-1015">Disulfide bond</keyword>
<evidence type="ECO:0000313" key="4">
    <source>
        <dbReference type="Proteomes" id="UP000261380"/>
    </source>
</evidence>
<reference evidence="3" key="1">
    <citation type="submission" date="2025-08" db="UniProtKB">
        <authorList>
            <consortium name="Ensembl"/>
        </authorList>
    </citation>
    <scope>IDENTIFICATION</scope>
</reference>
<evidence type="ECO:0000256" key="1">
    <source>
        <dbReference type="ARBA" id="ARBA00023157"/>
    </source>
</evidence>
<dbReference type="Pfam" id="PF00089">
    <property type="entry name" value="Trypsin"/>
    <property type="match status" value="1"/>
</dbReference>
<dbReference type="AlphaFoldDB" id="A0A3B5MK02"/>
<accession>A0A3B5MK02</accession>
<dbReference type="Proteomes" id="UP000261380">
    <property type="component" value="Unplaced"/>
</dbReference>
<dbReference type="InterPro" id="IPR009003">
    <property type="entry name" value="Peptidase_S1_PA"/>
</dbReference>
<dbReference type="InterPro" id="IPR001254">
    <property type="entry name" value="Trypsin_dom"/>
</dbReference>
<dbReference type="GO" id="GO:0004252">
    <property type="term" value="F:serine-type endopeptidase activity"/>
    <property type="evidence" value="ECO:0007669"/>
    <property type="project" value="InterPro"/>
</dbReference>
<dbReference type="Gene3D" id="2.40.10.10">
    <property type="entry name" value="Trypsin-like serine proteases"/>
    <property type="match status" value="1"/>
</dbReference>
<protein>
    <recommendedName>
        <fullName evidence="2">Peptidase S1 domain-containing protein</fullName>
    </recommendedName>
</protein>
<keyword evidence="4" id="KW-1185">Reference proteome</keyword>
<reference evidence="3" key="2">
    <citation type="submission" date="2025-09" db="UniProtKB">
        <authorList>
            <consortium name="Ensembl"/>
        </authorList>
    </citation>
    <scope>IDENTIFICATION</scope>
</reference>
<dbReference type="SUPFAM" id="SSF50494">
    <property type="entry name" value="Trypsin-like serine proteases"/>
    <property type="match status" value="1"/>
</dbReference>
<sequence length="132" mass="14902">MSRTLDEIRLAVIWPFRKKRLANVHHELIQVVGGVNAAKGAWPWMVSLHWRGRHVCGASLIGGDWLLTAAHCEPPTCRWRHVPCSSSLSTGRTSTWSPGRLSWGCTLSHRYTLRRFRPDQSIRSSSTENTTG</sequence>
<dbReference type="STRING" id="32473.ENSXCOP00000024122"/>